<dbReference type="OrthoDB" id="9792945at2"/>
<dbReference type="PANTHER" id="PTHR33507">
    <property type="entry name" value="INNER MEMBRANE PROTEIN YBBJ"/>
    <property type="match status" value="1"/>
</dbReference>
<proteinExistence type="predicted"/>
<dbReference type="Gene3D" id="2.40.50.140">
    <property type="entry name" value="Nucleic acid-binding proteins"/>
    <property type="match status" value="1"/>
</dbReference>
<gene>
    <name evidence="7" type="ORF">C8E89_13458</name>
</gene>
<keyword evidence="7" id="KW-0645">Protease</keyword>
<comment type="caution">
    <text evidence="7">The sequence shown here is derived from an EMBL/GenBank/DDBJ whole genome shotgun (WGS) entry which is preliminary data.</text>
</comment>
<evidence type="ECO:0000256" key="4">
    <source>
        <dbReference type="ARBA" id="ARBA00023136"/>
    </source>
</evidence>
<accession>A0A318H786</accession>
<evidence type="ECO:0000256" key="3">
    <source>
        <dbReference type="ARBA" id="ARBA00022989"/>
    </source>
</evidence>
<reference evidence="7 8" key="2">
    <citation type="submission" date="2018-06" db="EMBL/GenBank/DDBJ databases">
        <title>Sequencing of bacterial isolates from soil warming experiment in Harvard Forest, Massachusetts, USA.</title>
        <authorList>
            <person name="Deangelis K.PhD."/>
        </authorList>
    </citation>
    <scope>NUCLEOTIDE SEQUENCE [LARGE SCALE GENOMIC DNA]</scope>
    <source>
        <strain evidence="7 8">GAS496</strain>
    </source>
</reference>
<keyword evidence="7" id="KW-0378">Hydrolase</keyword>
<keyword evidence="2 5" id="KW-0812">Transmembrane</keyword>
<feature type="domain" description="NfeD-like C-terminal" evidence="6">
    <location>
        <begin position="82"/>
        <end position="144"/>
    </location>
</feature>
<dbReference type="PANTHER" id="PTHR33507:SF3">
    <property type="entry name" value="INNER MEMBRANE PROTEIN YBBJ"/>
    <property type="match status" value="1"/>
</dbReference>
<reference evidence="8" key="1">
    <citation type="submission" date="2018-05" db="EMBL/GenBank/DDBJ databases">
        <authorList>
            <person name="Deangelis K."/>
            <person name="Huntemann M."/>
            <person name="Clum A."/>
            <person name="Pillay M."/>
            <person name="Palaniappan K."/>
            <person name="Varghese N."/>
            <person name="Mikhailova N."/>
            <person name="Stamatis D."/>
            <person name="Reddy T."/>
            <person name="Daum C."/>
            <person name="Shapiro N."/>
            <person name="Ivanova N."/>
            <person name="Kyrpides N."/>
            <person name="Woyke T."/>
        </authorList>
    </citation>
    <scope>NUCLEOTIDE SEQUENCE [LARGE SCALE GENOMIC DNA]</scope>
    <source>
        <strain evidence="8">GAS496</strain>
    </source>
</reference>
<dbReference type="EMBL" id="QJJU01000034">
    <property type="protein sequence ID" value="PXX00406.1"/>
    <property type="molecule type" value="Genomic_DNA"/>
</dbReference>
<dbReference type="Pfam" id="PF01957">
    <property type="entry name" value="NfeD"/>
    <property type="match status" value="1"/>
</dbReference>
<name>A0A318H786_9MYCO</name>
<dbReference type="AlphaFoldDB" id="A0A318H786"/>
<feature type="transmembrane region" description="Helical" evidence="5">
    <location>
        <begin position="7"/>
        <end position="40"/>
    </location>
</feature>
<keyword evidence="4 5" id="KW-0472">Membrane</keyword>
<evidence type="ECO:0000259" key="6">
    <source>
        <dbReference type="Pfam" id="PF01957"/>
    </source>
</evidence>
<protein>
    <submittedName>
        <fullName evidence="7">Membrane protein implicated in regulation of membrane protease activity</fullName>
    </submittedName>
</protein>
<dbReference type="GO" id="GO:0006508">
    <property type="term" value="P:proteolysis"/>
    <property type="evidence" value="ECO:0007669"/>
    <property type="project" value="UniProtKB-KW"/>
</dbReference>
<evidence type="ECO:0000313" key="7">
    <source>
        <dbReference type="EMBL" id="PXX00406.1"/>
    </source>
</evidence>
<keyword evidence="3 5" id="KW-1133">Transmembrane helix</keyword>
<keyword evidence="8" id="KW-1185">Reference proteome</keyword>
<dbReference type="GO" id="GO:0008233">
    <property type="term" value="F:peptidase activity"/>
    <property type="evidence" value="ECO:0007669"/>
    <property type="project" value="UniProtKB-KW"/>
</dbReference>
<dbReference type="InterPro" id="IPR012340">
    <property type="entry name" value="NA-bd_OB-fold"/>
</dbReference>
<comment type="subcellular location">
    <subcellularLocation>
        <location evidence="1">Membrane</location>
        <topology evidence="1">Multi-pass membrane protein</topology>
    </subcellularLocation>
</comment>
<dbReference type="InterPro" id="IPR002810">
    <property type="entry name" value="NfeD-like_C"/>
</dbReference>
<dbReference type="InterPro" id="IPR052165">
    <property type="entry name" value="Membrane_assoc_protease"/>
</dbReference>
<evidence type="ECO:0000256" key="2">
    <source>
        <dbReference type="ARBA" id="ARBA00022692"/>
    </source>
</evidence>
<feature type="transmembrane region" description="Helical" evidence="5">
    <location>
        <begin position="46"/>
        <end position="64"/>
    </location>
</feature>
<evidence type="ECO:0000313" key="8">
    <source>
        <dbReference type="Proteomes" id="UP000247781"/>
    </source>
</evidence>
<dbReference type="Proteomes" id="UP000247781">
    <property type="component" value="Unassembled WGS sequence"/>
</dbReference>
<evidence type="ECO:0000256" key="1">
    <source>
        <dbReference type="ARBA" id="ARBA00004141"/>
    </source>
</evidence>
<dbReference type="RefSeq" id="WP_110319801.1">
    <property type="nucleotide sequence ID" value="NZ_QJJU01000034.1"/>
</dbReference>
<evidence type="ECO:0000256" key="5">
    <source>
        <dbReference type="SAM" id="Phobius"/>
    </source>
</evidence>
<sequence length="146" mass="15572">MDAWLIWLIIAVVLLVVEMLTITAAVGMLGVAAVITAGFAALGLPVPVQLLAFTVTATIGVLLIRPIVRRHMLRPQLERFGVEALIGKPAYVVSEVSGLDGRVRIGGIRGEEWTARAYDQTLVIPAGATVDVLEISGTTALVYPRE</sequence>
<dbReference type="GO" id="GO:0005886">
    <property type="term" value="C:plasma membrane"/>
    <property type="evidence" value="ECO:0007669"/>
    <property type="project" value="TreeGrafter"/>
</dbReference>
<organism evidence="7 8">
    <name type="scientific">Mycolicibacterium moriokaense</name>
    <dbReference type="NCBI Taxonomy" id="39691"/>
    <lineage>
        <taxon>Bacteria</taxon>
        <taxon>Bacillati</taxon>
        <taxon>Actinomycetota</taxon>
        <taxon>Actinomycetes</taxon>
        <taxon>Mycobacteriales</taxon>
        <taxon>Mycobacteriaceae</taxon>
        <taxon>Mycolicibacterium</taxon>
    </lineage>
</organism>